<dbReference type="EMBL" id="CABPSD010000011">
    <property type="protein sequence ID" value="VVE30632.1"/>
    <property type="molecule type" value="Genomic_DNA"/>
</dbReference>
<accession>A0A5E4X2U8</accession>
<protein>
    <submittedName>
        <fullName evidence="1">Uncharacterized protein</fullName>
    </submittedName>
</protein>
<dbReference type="AlphaFoldDB" id="A0A5E4X2U8"/>
<sequence>MSDSNFDAEWILAIRDFQRHGYPEDLAEMLESDREVPFYVRSFLAAYITGRTVIAQRRGKHNAQLRPRHVREIEAALLGLYRATEWILINITEFADERRQEEREIRRTVDEVRAAGLQRIAGKYGVSVSRVRELHKAKEDTSWARVEAGELELDMVGPMWGADVVAAIRTTMLAKARQILDDPEAFDPFSE</sequence>
<evidence type="ECO:0000313" key="1">
    <source>
        <dbReference type="EMBL" id="VVE30632.1"/>
    </source>
</evidence>
<dbReference type="Proteomes" id="UP000368474">
    <property type="component" value="Unassembled WGS sequence"/>
</dbReference>
<organism evidence="1 2">
    <name type="scientific">Pandoraea morbifera</name>
    <dbReference type="NCBI Taxonomy" id="2508300"/>
    <lineage>
        <taxon>Bacteria</taxon>
        <taxon>Pseudomonadati</taxon>
        <taxon>Pseudomonadota</taxon>
        <taxon>Betaproteobacteria</taxon>
        <taxon>Burkholderiales</taxon>
        <taxon>Burkholderiaceae</taxon>
        <taxon>Pandoraea</taxon>
    </lineage>
</organism>
<name>A0A5E4X2U8_9BURK</name>
<dbReference type="RefSeq" id="WP_150567881.1">
    <property type="nucleotide sequence ID" value="NZ_CABPSD010000011.1"/>
</dbReference>
<evidence type="ECO:0000313" key="2">
    <source>
        <dbReference type="Proteomes" id="UP000368474"/>
    </source>
</evidence>
<proteinExistence type="predicted"/>
<gene>
    <name evidence="1" type="ORF">PMO31116_03590</name>
</gene>
<reference evidence="1 2" key="1">
    <citation type="submission" date="2019-08" db="EMBL/GenBank/DDBJ databases">
        <authorList>
            <person name="Peeters C."/>
        </authorList>
    </citation>
    <scope>NUCLEOTIDE SEQUENCE [LARGE SCALE GENOMIC DNA]</scope>
    <source>
        <strain evidence="1 2">LMG 31116</strain>
    </source>
</reference>
<keyword evidence="2" id="KW-1185">Reference proteome</keyword>